<evidence type="ECO:0000313" key="2">
    <source>
        <dbReference type="EMBL" id="MFI2489438.1"/>
    </source>
</evidence>
<protein>
    <recommendedName>
        <fullName evidence="4">PGAP1-like protein</fullName>
    </recommendedName>
</protein>
<comment type="caution">
    <text evidence="2">The sequence shown here is derived from an EMBL/GenBank/DDBJ whole genome shotgun (WGS) entry which is preliminary data.</text>
</comment>
<reference evidence="2 3" key="1">
    <citation type="submission" date="2024-10" db="EMBL/GenBank/DDBJ databases">
        <title>The Natural Products Discovery Center: Release of the First 8490 Sequenced Strains for Exploring Actinobacteria Biosynthetic Diversity.</title>
        <authorList>
            <person name="Kalkreuter E."/>
            <person name="Kautsar S.A."/>
            <person name="Yang D."/>
            <person name="Bader C.D."/>
            <person name="Teijaro C.N."/>
            <person name="Fluegel L."/>
            <person name="Davis C.M."/>
            <person name="Simpson J.R."/>
            <person name="Lauterbach L."/>
            <person name="Steele A.D."/>
            <person name="Gui C."/>
            <person name="Meng S."/>
            <person name="Li G."/>
            <person name="Viehrig K."/>
            <person name="Ye F."/>
            <person name="Su P."/>
            <person name="Kiefer A.F."/>
            <person name="Nichols A."/>
            <person name="Cepeda A.J."/>
            <person name="Yan W."/>
            <person name="Fan B."/>
            <person name="Jiang Y."/>
            <person name="Adhikari A."/>
            <person name="Zheng C.-J."/>
            <person name="Schuster L."/>
            <person name="Cowan T.M."/>
            <person name="Smanski M.J."/>
            <person name="Chevrette M.G."/>
            <person name="De Carvalho L.P.S."/>
            <person name="Shen B."/>
        </authorList>
    </citation>
    <scope>NUCLEOTIDE SEQUENCE [LARGE SCALE GENOMIC DNA]</scope>
    <source>
        <strain evidence="2 3">NPDC019481</strain>
    </source>
</reference>
<evidence type="ECO:0000256" key="1">
    <source>
        <dbReference type="SAM" id="MobiDB-lite"/>
    </source>
</evidence>
<evidence type="ECO:0000313" key="3">
    <source>
        <dbReference type="Proteomes" id="UP001611580"/>
    </source>
</evidence>
<gene>
    <name evidence="2" type="ORF">ACH47X_21175</name>
</gene>
<dbReference type="Proteomes" id="UP001611580">
    <property type="component" value="Unassembled WGS sequence"/>
</dbReference>
<dbReference type="RefSeq" id="WP_397406682.1">
    <property type="nucleotide sequence ID" value="NZ_JBIRYI010000014.1"/>
</dbReference>
<feature type="region of interest" description="Disordered" evidence="1">
    <location>
        <begin position="78"/>
        <end position="115"/>
    </location>
</feature>
<evidence type="ECO:0008006" key="4">
    <source>
        <dbReference type="Google" id="ProtNLM"/>
    </source>
</evidence>
<organism evidence="2 3">
    <name type="scientific">Promicromonospora kroppenstedtii</name>
    <dbReference type="NCBI Taxonomy" id="440482"/>
    <lineage>
        <taxon>Bacteria</taxon>
        <taxon>Bacillati</taxon>
        <taxon>Actinomycetota</taxon>
        <taxon>Actinomycetes</taxon>
        <taxon>Micrococcales</taxon>
        <taxon>Promicromonosporaceae</taxon>
        <taxon>Promicromonospora</taxon>
    </lineage>
</organism>
<dbReference type="SUPFAM" id="SSF53474">
    <property type="entry name" value="alpha/beta-Hydrolases"/>
    <property type="match status" value="1"/>
</dbReference>
<accession>A0ABW7XQ05</accession>
<sequence>MSDTMQGQDPEQVRALAKMLEDGASQLESVKSITSVAVWGFDGAGPNVEQMRGEWESQHAPMLGTVAESLTTYAQRARANADAQDQTSNTYDGGGFAGVSTQGSGNTGGDDDGGGVLDWLGDKAGDLWDAGGDAVDWVGDKAGDAAGWIGDRANDLWDAGGNAVDWLGDKGSAAVGWLGDRGSDVLGWLGDRGSAIGGAFMNVGDAGLQLWDATGGAILDGEWPRTTEVLASGIRLAGTTVGLGLTAGSLGMFDPKVFDDGDPYAGDPTDVAAPREPSSISEVALGVTDSYNAGDGNVRITTIDGPDGPRVIVNVPGTEAWNPSAGDNPMDLTGNLVTAGGSRSTMSEAVMLAMRNADIPPGAEVMMVGHSQGGMTVADLTSDPGFVSEFNVTHAMTYGSPIDSAHIDPSVSVLEMQHQHDVVPRLDLGDSRFPFLPGGQNESANHTSVTFDDPGSAFNAVANHDHAEAYPNSMANSTDPGYLAYQQELRDSGFLTSPDSNSIVTAQDVHVGRKN</sequence>
<keyword evidence="3" id="KW-1185">Reference proteome</keyword>
<dbReference type="EMBL" id="JBIRYI010000014">
    <property type="protein sequence ID" value="MFI2489438.1"/>
    <property type="molecule type" value="Genomic_DNA"/>
</dbReference>
<name>A0ABW7XQ05_9MICO</name>
<dbReference type="InterPro" id="IPR029058">
    <property type="entry name" value="AB_hydrolase_fold"/>
</dbReference>
<proteinExistence type="predicted"/>